<evidence type="ECO:0000256" key="8">
    <source>
        <dbReference type="ARBA" id="ARBA00071337"/>
    </source>
</evidence>
<evidence type="ECO:0000256" key="3">
    <source>
        <dbReference type="ARBA" id="ARBA00023235"/>
    </source>
</evidence>
<dbReference type="PANTHER" id="PTHR43048">
    <property type="entry name" value="METHYLMALONYL-COA EPIMERASE"/>
    <property type="match status" value="1"/>
</dbReference>
<dbReference type="GO" id="GO:0005739">
    <property type="term" value="C:mitochondrion"/>
    <property type="evidence" value="ECO:0007669"/>
    <property type="project" value="TreeGrafter"/>
</dbReference>
<dbReference type="NCBIfam" id="TIGR03081">
    <property type="entry name" value="metmalonyl_epim"/>
    <property type="match status" value="1"/>
</dbReference>
<dbReference type="PROSITE" id="PS51819">
    <property type="entry name" value="VOC"/>
    <property type="match status" value="1"/>
</dbReference>
<dbReference type="InterPro" id="IPR029068">
    <property type="entry name" value="Glyas_Bleomycin-R_OHBP_Dase"/>
</dbReference>
<evidence type="ECO:0000256" key="4">
    <source>
        <dbReference type="ARBA" id="ARBA00023285"/>
    </source>
</evidence>
<proteinExistence type="inferred from homology"/>
<reference evidence="11 12" key="1">
    <citation type="journal article" date="2023" name="Nat. Commun.">
        <title>Origin of minicircular mitochondrial genomes in red algae.</title>
        <authorList>
            <person name="Lee Y."/>
            <person name="Cho C.H."/>
            <person name="Lee Y.M."/>
            <person name="Park S.I."/>
            <person name="Yang J.H."/>
            <person name="West J.A."/>
            <person name="Bhattacharya D."/>
            <person name="Yoon H.S."/>
        </authorList>
    </citation>
    <scope>NUCLEOTIDE SEQUENCE [LARGE SCALE GENOMIC DNA]</scope>
    <source>
        <strain evidence="11 12">CCMP1338</strain>
        <tissue evidence="11">Whole cell</tissue>
    </source>
</reference>
<keyword evidence="2" id="KW-0479">Metal-binding</keyword>
<dbReference type="Gene3D" id="3.10.180.10">
    <property type="entry name" value="2,3-Dihydroxybiphenyl 1,2-Dioxygenase, domain 1"/>
    <property type="match status" value="1"/>
</dbReference>
<gene>
    <name evidence="11" type="ORF">NDN08_005997</name>
</gene>
<keyword evidence="3" id="KW-0413">Isomerase</keyword>
<evidence type="ECO:0000256" key="2">
    <source>
        <dbReference type="ARBA" id="ARBA00022723"/>
    </source>
</evidence>
<evidence type="ECO:0000256" key="7">
    <source>
        <dbReference type="ARBA" id="ARBA00066411"/>
    </source>
</evidence>
<comment type="catalytic activity">
    <reaction evidence="5">
        <text>(R)-methylmalonyl-CoA = (S)-methylmalonyl-CoA</text>
        <dbReference type="Rhea" id="RHEA:20553"/>
        <dbReference type="ChEBI" id="CHEBI:57326"/>
        <dbReference type="ChEBI" id="CHEBI:57327"/>
        <dbReference type="EC" id="5.1.99.1"/>
    </reaction>
    <physiologicalReaction direction="right-to-left" evidence="5">
        <dbReference type="Rhea" id="RHEA:20555"/>
    </physiologicalReaction>
</comment>
<dbReference type="SUPFAM" id="SSF54593">
    <property type="entry name" value="Glyoxalase/Bleomycin resistance protein/Dihydroxybiphenyl dioxygenase"/>
    <property type="match status" value="1"/>
</dbReference>
<dbReference type="Proteomes" id="UP001157974">
    <property type="component" value="Unassembled WGS sequence"/>
</dbReference>
<dbReference type="EC" id="5.1.99.1" evidence="7"/>
<dbReference type="GO" id="GO:0046872">
    <property type="term" value="F:metal ion binding"/>
    <property type="evidence" value="ECO:0007669"/>
    <property type="project" value="UniProtKB-KW"/>
</dbReference>
<dbReference type="InterPro" id="IPR051785">
    <property type="entry name" value="MMCE/EMCE_epimerase"/>
</dbReference>
<comment type="similarity">
    <text evidence="1">Belongs to the methylmalonyl-CoA epimerase family.</text>
</comment>
<dbReference type="GO" id="GO:0046491">
    <property type="term" value="P:L-methylmalonyl-CoA metabolic process"/>
    <property type="evidence" value="ECO:0007669"/>
    <property type="project" value="TreeGrafter"/>
</dbReference>
<dbReference type="InterPro" id="IPR017515">
    <property type="entry name" value="MeMalonyl-CoA_epimerase"/>
</dbReference>
<evidence type="ECO:0000256" key="5">
    <source>
        <dbReference type="ARBA" id="ARBA00050406"/>
    </source>
</evidence>
<evidence type="ECO:0000313" key="11">
    <source>
        <dbReference type="EMBL" id="KAJ8902677.1"/>
    </source>
</evidence>
<dbReference type="FunFam" id="3.10.180.10:FF:000003">
    <property type="entry name" value="Methylmalonyl-CoA epimerase, mitochondrial"/>
    <property type="match status" value="1"/>
</dbReference>
<keyword evidence="12" id="KW-1185">Reference proteome</keyword>
<evidence type="ECO:0000256" key="6">
    <source>
        <dbReference type="ARBA" id="ARBA00053742"/>
    </source>
</evidence>
<dbReference type="Pfam" id="PF13669">
    <property type="entry name" value="Glyoxalase_4"/>
    <property type="match status" value="1"/>
</dbReference>
<evidence type="ECO:0000313" key="12">
    <source>
        <dbReference type="Proteomes" id="UP001157974"/>
    </source>
</evidence>
<evidence type="ECO:0000259" key="10">
    <source>
        <dbReference type="PROSITE" id="PS51819"/>
    </source>
</evidence>
<dbReference type="InterPro" id="IPR037523">
    <property type="entry name" value="VOC_core"/>
</dbReference>
<organism evidence="11 12">
    <name type="scientific">Rhodosorus marinus</name>
    <dbReference type="NCBI Taxonomy" id="101924"/>
    <lineage>
        <taxon>Eukaryota</taxon>
        <taxon>Rhodophyta</taxon>
        <taxon>Stylonematophyceae</taxon>
        <taxon>Stylonematales</taxon>
        <taxon>Stylonemataceae</taxon>
        <taxon>Rhodosorus</taxon>
    </lineage>
</organism>
<evidence type="ECO:0000256" key="9">
    <source>
        <dbReference type="ARBA" id="ARBA00081771"/>
    </source>
</evidence>
<dbReference type="GO" id="GO:0004493">
    <property type="term" value="F:methylmalonyl-CoA epimerase activity"/>
    <property type="evidence" value="ECO:0007669"/>
    <property type="project" value="UniProtKB-EC"/>
</dbReference>
<comment type="function">
    <text evidence="6">Methylmalonyl-CoA epimerase involved in propionyl-CoA metabolism.</text>
</comment>
<accession>A0AAV8UNE9</accession>
<comment type="caution">
    <text evidence="11">The sequence shown here is derived from an EMBL/GenBank/DDBJ whole genome shotgun (WGS) entry which is preliminary data.</text>
</comment>
<name>A0AAV8UNE9_9RHOD</name>
<dbReference type="PANTHER" id="PTHR43048:SF3">
    <property type="entry name" value="METHYLMALONYL-COA EPIMERASE, MITOCHONDRIAL"/>
    <property type="match status" value="1"/>
</dbReference>
<dbReference type="CDD" id="cd07249">
    <property type="entry name" value="MMCE"/>
    <property type="match status" value="1"/>
</dbReference>
<feature type="domain" description="VOC" evidence="10">
    <location>
        <begin position="6"/>
        <end position="134"/>
    </location>
</feature>
<evidence type="ECO:0000256" key="1">
    <source>
        <dbReference type="ARBA" id="ARBA00009308"/>
    </source>
</evidence>
<keyword evidence="4" id="KW-0170">Cobalt</keyword>
<dbReference type="EMBL" id="JAMWBK010000008">
    <property type="protein sequence ID" value="KAJ8902677.1"/>
    <property type="molecule type" value="Genomic_DNA"/>
</dbReference>
<sequence>MRSIGRLNHVAVAVKNCDSAAKLWRTLGLEVNKVDRLPEHGVKVAFVELENSKVELLEPIGKNSPINGFLDRSPVGGIHHICVEVDNVREMMKKVQTHGIRVLSDEPKIGAHGKPVVFLHPKDCNGVLLELEER</sequence>
<protein>
    <recommendedName>
        <fullName evidence="8">Methylmalonyl-CoA epimerase, mitochondrial</fullName>
        <ecNumber evidence="7">5.1.99.1</ecNumber>
    </recommendedName>
    <alternativeName>
        <fullName evidence="9">DL-methylmalonyl-CoA racemase</fullName>
    </alternativeName>
</protein>
<dbReference type="AlphaFoldDB" id="A0AAV8UNE9"/>